<dbReference type="InterPro" id="IPR015943">
    <property type="entry name" value="WD40/YVTN_repeat-like_dom_sf"/>
</dbReference>
<dbReference type="Pfam" id="PF10282">
    <property type="entry name" value="Lactonase"/>
    <property type="match status" value="1"/>
</dbReference>
<dbReference type="SUPFAM" id="SSF51004">
    <property type="entry name" value="C-terminal (heme d1) domain of cytochrome cd1-nitrite reductase"/>
    <property type="match status" value="1"/>
</dbReference>
<gene>
    <name evidence="2" type="ORF">MNBD_ALPHA11-1355</name>
</gene>
<dbReference type="AlphaFoldDB" id="A0A3B0TTR6"/>
<reference evidence="2" key="1">
    <citation type="submission" date="2018-06" db="EMBL/GenBank/DDBJ databases">
        <authorList>
            <person name="Zhirakovskaya E."/>
        </authorList>
    </citation>
    <scope>NUCLEOTIDE SEQUENCE</scope>
</reference>
<dbReference type="Gene3D" id="2.130.10.10">
    <property type="entry name" value="YVTN repeat-like/Quinoprotein amine dehydrogenase"/>
    <property type="match status" value="1"/>
</dbReference>
<dbReference type="InterPro" id="IPR019405">
    <property type="entry name" value="Lactonase_7-beta_prop"/>
</dbReference>
<dbReference type="InterPro" id="IPR050282">
    <property type="entry name" value="Cycloisomerase_2"/>
</dbReference>
<accession>A0A3B0TTR6</accession>
<organism evidence="2">
    <name type="scientific">hydrothermal vent metagenome</name>
    <dbReference type="NCBI Taxonomy" id="652676"/>
    <lineage>
        <taxon>unclassified sequences</taxon>
        <taxon>metagenomes</taxon>
        <taxon>ecological metagenomes</taxon>
    </lineage>
</organism>
<comment type="similarity">
    <text evidence="1">Belongs to the cycloisomerase 2 family.</text>
</comment>
<dbReference type="EMBL" id="UOEQ01000255">
    <property type="protein sequence ID" value="VAW20110.1"/>
    <property type="molecule type" value="Genomic_DNA"/>
</dbReference>
<sequence>MTTKLTGFFVGTYNGPDQVGDFAGDGIFHAQIDRASGAMSVPKGVAKCANPSYLAWGRGKKHLFAVKEVTNKHQPELLSFRVENEGALSLLNKVKVEGELPCHLSVNKAGTFLACAQYLTGNTLLFALEFDGKIGPLVKNIQHFGTGPNSARQEGPHAHFVGFLNHPDQLAIVDLGLDRVFSYPFSADGNIDIEGESRAVVMGAELPGGTGPRHFATINGSNFIYVICEMKAIVFVFKRAGTTWRKVQSIEIFDDKSATPDSGAAIKISPDGRFLYVSERGRSKIVTFSISQKSGKISPVQSISSNGQKSFNSQEPRDISISADGKFLIAANQKSNNLTSFFRDRNSGELKATGYEVELNQPVCVLF</sequence>
<dbReference type="GO" id="GO:0017057">
    <property type="term" value="F:6-phosphogluconolactonase activity"/>
    <property type="evidence" value="ECO:0007669"/>
    <property type="project" value="TreeGrafter"/>
</dbReference>
<evidence type="ECO:0008006" key="3">
    <source>
        <dbReference type="Google" id="ProtNLM"/>
    </source>
</evidence>
<name>A0A3B0TTR6_9ZZZZ</name>
<dbReference type="GO" id="GO:0005829">
    <property type="term" value="C:cytosol"/>
    <property type="evidence" value="ECO:0007669"/>
    <property type="project" value="TreeGrafter"/>
</dbReference>
<evidence type="ECO:0000313" key="2">
    <source>
        <dbReference type="EMBL" id="VAW20110.1"/>
    </source>
</evidence>
<proteinExistence type="inferred from homology"/>
<dbReference type="InterPro" id="IPR011048">
    <property type="entry name" value="Haem_d1_sf"/>
</dbReference>
<evidence type="ECO:0000256" key="1">
    <source>
        <dbReference type="ARBA" id="ARBA00005564"/>
    </source>
</evidence>
<dbReference type="PANTHER" id="PTHR30344:SF1">
    <property type="entry name" value="6-PHOSPHOGLUCONOLACTONASE"/>
    <property type="match status" value="1"/>
</dbReference>
<protein>
    <recommendedName>
        <fullName evidence="3">6-phosphogluconolactonase</fullName>
    </recommendedName>
</protein>
<dbReference type="PANTHER" id="PTHR30344">
    <property type="entry name" value="6-PHOSPHOGLUCONOLACTONASE-RELATED"/>
    <property type="match status" value="1"/>
</dbReference>